<dbReference type="VEuPathDB" id="FungiDB:Z517_09672"/>
<dbReference type="RefSeq" id="XP_013281034.1">
    <property type="nucleotide sequence ID" value="XM_013425580.1"/>
</dbReference>
<dbReference type="EMBL" id="KN846974">
    <property type="protein sequence ID" value="KIW77226.1"/>
    <property type="molecule type" value="Genomic_DNA"/>
</dbReference>
<proteinExistence type="predicted"/>
<accession>A0A0D2DHQ3</accession>
<name>A0A0D2DHQ3_9EURO</name>
<evidence type="ECO:0000313" key="2">
    <source>
        <dbReference type="Proteomes" id="UP000053029"/>
    </source>
</evidence>
<dbReference type="AlphaFoldDB" id="A0A0D2DHQ3"/>
<dbReference type="Proteomes" id="UP000053029">
    <property type="component" value="Unassembled WGS sequence"/>
</dbReference>
<protein>
    <submittedName>
        <fullName evidence="1">Uncharacterized protein</fullName>
    </submittedName>
</protein>
<gene>
    <name evidence="1" type="ORF">Z517_09672</name>
</gene>
<dbReference type="HOGENOM" id="CLU_2757816_0_0_1"/>
<evidence type="ECO:0000313" key="1">
    <source>
        <dbReference type="EMBL" id="KIW77226.1"/>
    </source>
</evidence>
<sequence>MHFGPEQDTPTLEIAYDGRRFLSVGQSSVVYVIDTERVLKTYHDTDNNEDIVERRAYARLGKNTRTSHNS</sequence>
<keyword evidence="2" id="KW-1185">Reference proteome</keyword>
<reference evidence="1 2" key="1">
    <citation type="submission" date="2015-01" db="EMBL/GenBank/DDBJ databases">
        <title>The Genome Sequence of Fonsecaea pedrosoi CBS 271.37.</title>
        <authorList>
            <consortium name="The Broad Institute Genomics Platform"/>
            <person name="Cuomo C."/>
            <person name="de Hoog S."/>
            <person name="Gorbushina A."/>
            <person name="Stielow B."/>
            <person name="Teixiera M."/>
            <person name="Abouelleil A."/>
            <person name="Chapman S.B."/>
            <person name="Priest M."/>
            <person name="Young S.K."/>
            <person name="Wortman J."/>
            <person name="Nusbaum C."/>
            <person name="Birren B."/>
        </authorList>
    </citation>
    <scope>NUCLEOTIDE SEQUENCE [LARGE SCALE GENOMIC DNA]</scope>
    <source>
        <strain evidence="1 2">CBS 271.37</strain>
    </source>
</reference>
<dbReference type="GeneID" id="25309162"/>
<organism evidence="1 2">
    <name type="scientific">Fonsecaea pedrosoi CBS 271.37</name>
    <dbReference type="NCBI Taxonomy" id="1442368"/>
    <lineage>
        <taxon>Eukaryota</taxon>
        <taxon>Fungi</taxon>
        <taxon>Dikarya</taxon>
        <taxon>Ascomycota</taxon>
        <taxon>Pezizomycotina</taxon>
        <taxon>Eurotiomycetes</taxon>
        <taxon>Chaetothyriomycetidae</taxon>
        <taxon>Chaetothyriales</taxon>
        <taxon>Herpotrichiellaceae</taxon>
        <taxon>Fonsecaea</taxon>
    </lineage>
</organism>